<evidence type="ECO:0000313" key="1">
    <source>
        <dbReference type="EMBL" id="MBD1366714.1"/>
    </source>
</evidence>
<dbReference type="EMBL" id="JACWMY010000014">
    <property type="protein sequence ID" value="MBD1366714.1"/>
    <property type="molecule type" value="Genomic_DNA"/>
</dbReference>
<accession>A0ABR7WWQ9</accession>
<dbReference type="RefSeq" id="WP_191191354.1">
    <property type="nucleotide sequence ID" value="NZ_JACWMY010000014.1"/>
</dbReference>
<proteinExistence type="predicted"/>
<protein>
    <recommendedName>
        <fullName evidence="3">Immunity protein 50 of polymorphic toxin system</fullName>
    </recommendedName>
</protein>
<name>A0ABR7WWQ9_9SPHI</name>
<reference evidence="1 2" key="1">
    <citation type="submission" date="2020-09" db="EMBL/GenBank/DDBJ databases">
        <title>Novel species of Mucilaginibacter isolated from a glacier on the Tibetan Plateau.</title>
        <authorList>
            <person name="Liu Q."/>
            <person name="Xin Y.-H."/>
        </authorList>
    </citation>
    <scope>NUCLEOTIDE SEQUENCE [LARGE SCALE GENOMIC DNA]</scope>
    <source>
        <strain evidence="1 2">ZT4R22</strain>
    </source>
</reference>
<keyword evidence="2" id="KW-1185">Reference proteome</keyword>
<sequence length="119" mass="13892">MDKTTEIDINDYSFHDSEILEVRETNYQILEFLIDFPTDWEKNVFERHVISFHDVINYSIKEIPFEVTITILDINDLGSVTRTWGQGKNAMKATRNSIEIVTNAGSRKIEYSTCHFKKA</sequence>
<evidence type="ECO:0000313" key="2">
    <source>
        <dbReference type="Proteomes" id="UP000606600"/>
    </source>
</evidence>
<organism evidence="1 2">
    <name type="scientific">Mucilaginibacter pankratovii</name>
    <dbReference type="NCBI Taxonomy" id="2772110"/>
    <lineage>
        <taxon>Bacteria</taxon>
        <taxon>Pseudomonadati</taxon>
        <taxon>Bacteroidota</taxon>
        <taxon>Sphingobacteriia</taxon>
        <taxon>Sphingobacteriales</taxon>
        <taxon>Sphingobacteriaceae</taxon>
        <taxon>Mucilaginibacter</taxon>
    </lineage>
</organism>
<gene>
    <name evidence="1" type="ORF">IDJ77_23080</name>
</gene>
<comment type="caution">
    <text evidence="1">The sequence shown here is derived from an EMBL/GenBank/DDBJ whole genome shotgun (WGS) entry which is preliminary data.</text>
</comment>
<dbReference type="Proteomes" id="UP000606600">
    <property type="component" value="Unassembled WGS sequence"/>
</dbReference>
<evidence type="ECO:0008006" key="3">
    <source>
        <dbReference type="Google" id="ProtNLM"/>
    </source>
</evidence>